<dbReference type="EMBL" id="BGZK01000938">
    <property type="protein sequence ID" value="GBP65753.1"/>
    <property type="molecule type" value="Genomic_DNA"/>
</dbReference>
<dbReference type="AlphaFoldDB" id="A0A4C1XRS2"/>
<protein>
    <submittedName>
        <fullName evidence="1">Uncharacterized protein</fullName>
    </submittedName>
</protein>
<comment type="caution">
    <text evidence="1">The sequence shown here is derived from an EMBL/GenBank/DDBJ whole genome shotgun (WGS) entry which is preliminary data.</text>
</comment>
<dbReference type="Proteomes" id="UP000299102">
    <property type="component" value="Unassembled WGS sequence"/>
</dbReference>
<reference evidence="1 2" key="1">
    <citation type="journal article" date="2019" name="Commun. Biol.">
        <title>The bagworm genome reveals a unique fibroin gene that provides high tensile strength.</title>
        <authorList>
            <person name="Kono N."/>
            <person name="Nakamura H."/>
            <person name="Ohtoshi R."/>
            <person name="Tomita M."/>
            <person name="Numata K."/>
            <person name="Arakawa K."/>
        </authorList>
    </citation>
    <scope>NUCLEOTIDE SEQUENCE [LARGE SCALE GENOMIC DNA]</scope>
</reference>
<sequence length="163" mass="18065">MGASTARKERVYAKFQVNWTCGFGDLVMSQPVSQWYLVQLKELTRLIDWAALFSFAVRTSQINILSFKQSSSFVILSEREINDAYTHPGAGDAGASREIVPVTRATSGSAPRNRSRVTLRLSHLKGVTLGNVTMSHRTRRGRRMPASLSHSTMIGLPRAALEN</sequence>
<name>A0A4C1XRS2_EUMVA</name>
<evidence type="ECO:0000313" key="1">
    <source>
        <dbReference type="EMBL" id="GBP65753.1"/>
    </source>
</evidence>
<proteinExistence type="predicted"/>
<evidence type="ECO:0000313" key="2">
    <source>
        <dbReference type="Proteomes" id="UP000299102"/>
    </source>
</evidence>
<organism evidence="1 2">
    <name type="scientific">Eumeta variegata</name>
    <name type="common">Bagworm moth</name>
    <name type="synonym">Eumeta japonica</name>
    <dbReference type="NCBI Taxonomy" id="151549"/>
    <lineage>
        <taxon>Eukaryota</taxon>
        <taxon>Metazoa</taxon>
        <taxon>Ecdysozoa</taxon>
        <taxon>Arthropoda</taxon>
        <taxon>Hexapoda</taxon>
        <taxon>Insecta</taxon>
        <taxon>Pterygota</taxon>
        <taxon>Neoptera</taxon>
        <taxon>Endopterygota</taxon>
        <taxon>Lepidoptera</taxon>
        <taxon>Glossata</taxon>
        <taxon>Ditrysia</taxon>
        <taxon>Tineoidea</taxon>
        <taxon>Psychidae</taxon>
        <taxon>Oiketicinae</taxon>
        <taxon>Eumeta</taxon>
    </lineage>
</organism>
<gene>
    <name evidence="1" type="ORF">EVAR_44398_1</name>
</gene>
<keyword evidence="2" id="KW-1185">Reference proteome</keyword>
<accession>A0A4C1XRS2</accession>